<comment type="caution">
    <text evidence="5">The sequence shown here is derived from an EMBL/GenBank/DDBJ whole genome shotgun (WGS) entry which is preliminary data.</text>
</comment>
<dbReference type="InterPro" id="IPR001633">
    <property type="entry name" value="EAL_dom"/>
</dbReference>
<feature type="domain" description="PAS" evidence="1">
    <location>
        <begin position="180"/>
        <end position="253"/>
    </location>
</feature>
<dbReference type="InterPro" id="IPR035919">
    <property type="entry name" value="EAL_sf"/>
</dbReference>
<dbReference type="CDD" id="cd00130">
    <property type="entry name" value="PAS"/>
    <property type="match status" value="2"/>
</dbReference>
<dbReference type="InterPro" id="IPR043128">
    <property type="entry name" value="Rev_trsase/Diguanyl_cyclase"/>
</dbReference>
<dbReference type="InterPro" id="IPR000160">
    <property type="entry name" value="GGDEF_dom"/>
</dbReference>
<dbReference type="PANTHER" id="PTHR44757:SF2">
    <property type="entry name" value="BIOFILM ARCHITECTURE MAINTENANCE PROTEIN MBAA"/>
    <property type="match status" value="1"/>
</dbReference>
<dbReference type="SMART" id="SM00091">
    <property type="entry name" value="PAS"/>
    <property type="match status" value="2"/>
</dbReference>
<dbReference type="SUPFAM" id="SSF141868">
    <property type="entry name" value="EAL domain-like"/>
    <property type="match status" value="1"/>
</dbReference>
<dbReference type="Pfam" id="PF07238">
    <property type="entry name" value="PilZ"/>
    <property type="match status" value="1"/>
</dbReference>
<dbReference type="Pfam" id="PF08447">
    <property type="entry name" value="PAS_3"/>
    <property type="match status" value="2"/>
</dbReference>
<dbReference type="STRING" id="1399.VL14_11300"/>
<dbReference type="CDD" id="cd01949">
    <property type="entry name" value="GGDEF"/>
    <property type="match status" value="1"/>
</dbReference>
<dbReference type="InterPro" id="IPR009875">
    <property type="entry name" value="PilZ_domain"/>
</dbReference>
<feature type="domain" description="PAC" evidence="2">
    <location>
        <begin position="128"/>
        <end position="179"/>
    </location>
</feature>
<dbReference type="Gene3D" id="3.30.450.20">
    <property type="entry name" value="PAS domain"/>
    <property type="match status" value="2"/>
</dbReference>
<feature type="domain" description="PAS" evidence="1">
    <location>
        <begin position="78"/>
        <end position="125"/>
    </location>
</feature>
<evidence type="ECO:0000259" key="4">
    <source>
        <dbReference type="PROSITE" id="PS50887"/>
    </source>
</evidence>
<dbReference type="CDD" id="cd01948">
    <property type="entry name" value="EAL"/>
    <property type="match status" value="1"/>
</dbReference>
<keyword evidence="6" id="KW-1185">Reference proteome</keyword>
<dbReference type="Gene3D" id="3.30.70.270">
    <property type="match status" value="1"/>
</dbReference>
<dbReference type="SUPFAM" id="SSF55785">
    <property type="entry name" value="PYP-like sensor domain (PAS domain)"/>
    <property type="match status" value="2"/>
</dbReference>
<evidence type="ECO:0000259" key="2">
    <source>
        <dbReference type="PROSITE" id="PS50113"/>
    </source>
</evidence>
<dbReference type="Pfam" id="PF00990">
    <property type="entry name" value="GGDEF"/>
    <property type="match status" value="1"/>
</dbReference>
<protein>
    <submittedName>
        <fullName evidence="5">PAS domain S-box-containing protein/diguanylate cyclase (GGDEF)-like protein</fullName>
    </submittedName>
</protein>
<dbReference type="Gene3D" id="2.10.70.100">
    <property type="match status" value="1"/>
</dbReference>
<dbReference type="PANTHER" id="PTHR44757">
    <property type="entry name" value="DIGUANYLATE CYCLASE DGCP"/>
    <property type="match status" value="1"/>
</dbReference>
<proteinExistence type="predicted"/>
<evidence type="ECO:0000259" key="1">
    <source>
        <dbReference type="PROSITE" id="PS50112"/>
    </source>
</evidence>
<dbReference type="Pfam" id="PF00563">
    <property type="entry name" value="EAL"/>
    <property type="match status" value="1"/>
</dbReference>
<evidence type="ECO:0000313" key="5">
    <source>
        <dbReference type="EMBL" id="RBP91512.1"/>
    </source>
</evidence>
<dbReference type="InterPro" id="IPR001610">
    <property type="entry name" value="PAC"/>
</dbReference>
<feature type="domain" description="PAC" evidence="2">
    <location>
        <begin position="255"/>
        <end position="307"/>
    </location>
</feature>
<dbReference type="InterPro" id="IPR035965">
    <property type="entry name" value="PAS-like_dom_sf"/>
</dbReference>
<reference evidence="5 6" key="1">
    <citation type="submission" date="2018-06" db="EMBL/GenBank/DDBJ databases">
        <title>Freshwater and sediment microbial communities from various areas in North America, analyzing microbe dynamics in response to fracking.</title>
        <authorList>
            <person name="Lamendella R."/>
        </authorList>
    </citation>
    <scope>NUCLEOTIDE SEQUENCE [LARGE SCALE GENOMIC DNA]</scope>
    <source>
        <strain evidence="5 6">14_TX</strain>
    </source>
</reference>
<dbReference type="SMART" id="SM00052">
    <property type="entry name" value="EAL"/>
    <property type="match status" value="1"/>
</dbReference>
<sequence length="884" mass="102164">MAAGLHRRRTIFVCLFYWKGCFEVDEIISQDGENTTKDMAEYSSQQMEFTKIRNNLNQAQKIANIGSLEYDIENDKGFWSDQLFRIFGLKPQNGFFPDFRMYLSYLHPDDRPAFEDQFQKLLNEKNSVDLICRIIRQDGEERYIHHRADYFSEESGSPKIIATIQDITEKRRMEEKLYENERKIGQIYENLDVGIYSADLIERKVIHFSRGVEGIFGYTASELIDNFDLWDEVIHPDDLQSLEANRVNLIHGKSIRCQYRIYHKSGELRWVNDHSIPYLDERGELIRVDGFVTDITEQKWLEKRMRRMAFYDHLTDLPNRRYFDQKLQSLIEDDEQQNFVVLFFDLERLKQINDTFGHSSGDELLRLVSHRIKEKLNSVYFSARISGDQFAVIMEYIQEKEDPAQLADSINEIFSEPFHIDSFELNITPSIGISLYPDNGSTADELIRNAESSLYHAKQKGNNRFQVYHPSMDIESYKLFTLEQDMRKAIQNDEFFLEYQPRVDTKTGKIVSAEALLRWNHPEWGRVSPLEFIPVAEETGLIINIGEYVIRKVCSQIYSWKERGLSIVPISVNISPLSFLKSCLVSTIKKALDENHLDASFIEIELTESSLISYSENVIAVLKELGEMGVKIALDDFGTGYSSITQLKNYKFDVLKIDKTFIQAMDKNAEDAIITANLIQLAHGLNMKVVAEGVETFEQFYSLRKNDCDQIQGYLFSKPIPPPAFEQKLLIGTLKPQNIKEDNVFKGLRKYVRVEFPYPLEAEMTILELNSKPVKMGSAKILIEDMSAGGVKFVSKMKLPVRKDIILLIETKLLGEVLSFTGTIVRKDEISDALTNYGFQFIIEEGPRAELAGMLDTLQVQLEQSPSVPESRFIETASSHLYFE</sequence>
<dbReference type="InterPro" id="IPR013655">
    <property type="entry name" value="PAS_fold_3"/>
</dbReference>
<dbReference type="InterPro" id="IPR000014">
    <property type="entry name" value="PAS"/>
</dbReference>
<dbReference type="InterPro" id="IPR052155">
    <property type="entry name" value="Biofilm_reg_signaling"/>
</dbReference>
<evidence type="ECO:0000313" key="6">
    <source>
        <dbReference type="Proteomes" id="UP000252731"/>
    </source>
</evidence>
<accession>A0A366JVM5</accession>
<dbReference type="SUPFAM" id="SSF55073">
    <property type="entry name" value="Nucleotide cyclase"/>
    <property type="match status" value="1"/>
</dbReference>
<gene>
    <name evidence="5" type="ORF">DFO70_108303</name>
</gene>
<dbReference type="PROSITE" id="PS50883">
    <property type="entry name" value="EAL"/>
    <property type="match status" value="1"/>
</dbReference>
<dbReference type="PROSITE" id="PS50113">
    <property type="entry name" value="PAC"/>
    <property type="match status" value="2"/>
</dbReference>
<dbReference type="PROSITE" id="PS50887">
    <property type="entry name" value="GGDEF"/>
    <property type="match status" value="1"/>
</dbReference>
<name>A0A366JVM5_CYTFI</name>
<dbReference type="NCBIfam" id="TIGR00254">
    <property type="entry name" value="GGDEF"/>
    <property type="match status" value="1"/>
</dbReference>
<dbReference type="GO" id="GO:0035438">
    <property type="term" value="F:cyclic-di-GMP binding"/>
    <property type="evidence" value="ECO:0007669"/>
    <property type="project" value="InterPro"/>
</dbReference>
<feature type="domain" description="GGDEF" evidence="4">
    <location>
        <begin position="337"/>
        <end position="470"/>
    </location>
</feature>
<dbReference type="Gene3D" id="3.20.20.450">
    <property type="entry name" value="EAL domain"/>
    <property type="match status" value="1"/>
</dbReference>
<dbReference type="NCBIfam" id="TIGR00229">
    <property type="entry name" value="sensory_box"/>
    <property type="match status" value="2"/>
</dbReference>
<dbReference type="SMART" id="SM00086">
    <property type="entry name" value="PAC"/>
    <property type="match status" value="2"/>
</dbReference>
<feature type="domain" description="EAL" evidence="3">
    <location>
        <begin position="479"/>
        <end position="733"/>
    </location>
</feature>
<evidence type="ECO:0000259" key="3">
    <source>
        <dbReference type="PROSITE" id="PS50883"/>
    </source>
</evidence>
<organism evidence="5 6">
    <name type="scientific">Cytobacillus firmus</name>
    <name type="common">Bacillus firmus</name>
    <dbReference type="NCBI Taxonomy" id="1399"/>
    <lineage>
        <taxon>Bacteria</taxon>
        <taxon>Bacillati</taxon>
        <taxon>Bacillota</taxon>
        <taxon>Bacilli</taxon>
        <taxon>Bacillales</taxon>
        <taxon>Bacillaceae</taxon>
        <taxon>Cytobacillus</taxon>
    </lineage>
</organism>
<dbReference type="PROSITE" id="PS50112">
    <property type="entry name" value="PAS"/>
    <property type="match status" value="2"/>
</dbReference>
<dbReference type="InterPro" id="IPR029787">
    <property type="entry name" value="Nucleotide_cyclase"/>
</dbReference>
<dbReference type="SMART" id="SM00267">
    <property type="entry name" value="GGDEF"/>
    <property type="match status" value="1"/>
</dbReference>
<dbReference type="AlphaFoldDB" id="A0A366JVM5"/>
<dbReference type="InterPro" id="IPR000700">
    <property type="entry name" value="PAS-assoc_C"/>
</dbReference>
<dbReference type="Proteomes" id="UP000252731">
    <property type="component" value="Unassembled WGS sequence"/>
</dbReference>
<dbReference type="EMBL" id="QNSF01000008">
    <property type="protein sequence ID" value="RBP91512.1"/>
    <property type="molecule type" value="Genomic_DNA"/>
</dbReference>